<dbReference type="InterPro" id="IPR036188">
    <property type="entry name" value="FAD/NAD-bd_sf"/>
</dbReference>
<comment type="cofactor">
    <cofactor evidence="1">
        <name>FAD</name>
        <dbReference type="ChEBI" id="CHEBI:57692"/>
    </cofactor>
</comment>
<dbReference type="InterPro" id="IPR002938">
    <property type="entry name" value="FAD-bd"/>
</dbReference>
<feature type="domain" description="FAD-binding" evidence="6">
    <location>
        <begin position="10"/>
        <end position="353"/>
    </location>
</feature>
<dbReference type="Gene3D" id="3.50.50.60">
    <property type="entry name" value="FAD/NAD(P)-binding domain"/>
    <property type="match status" value="1"/>
</dbReference>
<dbReference type="RefSeq" id="WP_405145852.1">
    <property type="nucleotide sequence ID" value="NZ_CP109527.1"/>
</dbReference>
<evidence type="ECO:0000313" key="7">
    <source>
        <dbReference type="EMBL" id="WTY33624.1"/>
    </source>
</evidence>
<keyword evidence="2" id="KW-0285">Flavoprotein</keyword>
<sequence>MQNCDSDYAPTVVVGGGIGGLATALGLIKAGKQAVVLEQAHEFGEIGAGLQLGPNATRILDSWGLLERVCAVGVLPNNIVMRDAISAEEIGRLPLTGEFRTRFGGPYVVIHRTDLHAILLEACREAGADLRTGVRVERVEDTGDGTLVVAEDDRSFTAEATIAADGLHSVLRHTIVGDDLVASGYVAYRGTVPITDVSRQDRELDDVVVWVGPGSHLVQYRLRAGEVLNQVAVFESPSFVRGDEEFGGTAELEAAFADCHPQVRDAITHIGKQRRWPLYDRMPADTWGEGRLVLTGDAAHPMLQYLAQGCCQALEDAKTLEFLVAADAQDTDWPAVIRRFSDSRIPRTAEVQTRARMFGDICHAGGVHRVVRNQLLATLGAEDLYGHADWLYRGPVFDLLRQARLAVA</sequence>
<keyword evidence="3" id="KW-0274">FAD</keyword>
<evidence type="ECO:0000256" key="1">
    <source>
        <dbReference type="ARBA" id="ARBA00001974"/>
    </source>
</evidence>
<protein>
    <submittedName>
        <fullName evidence="7">FAD-dependent monooxygenase</fullName>
    </submittedName>
</protein>
<dbReference type="PANTHER" id="PTHR13789">
    <property type="entry name" value="MONOOXYGENASE"/>
    <property type="match status" value="1"/>
</dbReference>
<proteinExistence type="predicted"/>
<dbReference type="GO" id="GO:0004497">
    <property type="term" value="F:monooxygenase activity"/>
    <property type="evidence" value="ECO:0007669"/>
    <property type="project" value="UniProtKB-KW"/>
</dbReference>
<organism evidence="7 8">
    <name type="scientific">Nocardia salmonicida</name>
    <dbReference type="NCBI Taxonomy" id="53431"/>
    <lineage>
        <taxon>Bacteria</taxon>
        <taxon>Bacillati</taxon>
        <taxon>Actinomycetota</taxon>
        <taxon>Actinomycetes</taxon>
        <taxon>Mycobacteriales</taxon>
        <taxon>Nocardiaceae</taxon>
        <taxon>Nocardia</taxon>
    </lineage>
</organism>
<evidence type="ECO:0000256" key="5">
    <source>
        <dbReference type="ARBA" id="ARBA00023033"/>
    </source>
</evidence>
<evidence type="ECO:0000259" key="6">
    <source>
        <dbReference type="Pfam" id="PF01494"/>
    </source>
</evidence>
<dbReference type="PRINTS" id="PR00420">
    <property type="entry name" value="RNGMNOXGNASE"/>
</dbReference>
<keyword evidence="8" id="KW-1185">Reference proteome</keyword>
<evidence type="ECO:0000256" key="4">
    <source>
        <dbReference type="ARBA" id="ARBA00023002"/>
    </source>
</evidence>
<dbReference type="PANTHER" id="PTHR13789:SF318">
    <property type="entry name" value="GERANYLGERANYL DIPHOSPHATE REDUCTASE"/>
    <property type="match status" value="1"/>
</dbReference>
<evidence type="ECO:0000256" key="2">
    <source>
        <dbReference type="ARBA" id="ARBA00022630"/>
    </source>
</evidence>
<name>A0ABZ1N0Z8_9NOCA</name>
<dbReference type="SUPFAM" id="SSF54373">
    <property type="entry name" value="FAD-linked reductases, C-terminal domain"/>
    <property type="match status" value="1"/>
</dbReference>
<accession>A0ABZ1N0Z8</accession>
<reference evidence="7 8" key="1">
    <citation type="submission" date="2022-10" db="EMBL/GenBank/DDBJ databases">
        <title>The complete genomes of actinobacterial strains from the NBC collection.</title>
        <authorList>
            <person name="Joergensen T.S."/>
            <person name="Alvarez Arevalo M."/>
            <person name="Sterndorff E.B."/>
            <person name="Faurdal D."/>
            <person name="Vuksanovic O."/>
            <person name="Mourched A.-S."/>
            <person name="Charusanti P."/>
            <person name="Shaw S."/>
            <person name="Blin K."/>
            <person name="Weber T."/>
        </authorList>
    </citation>
    <scope>NUCLEOTIDE SEQUENCE [LARGE SCALE GENOMIC DNA]</scope>
    <source>
        <strain evidence="7 8">NBC_01413</strain>
    </source>
</reference>
<keyword evidence="4" id="KW-0560">Oxidoreductase</keyword>
<evidence type="ECO:0000313" key="8">
    <source>
        <dbReference type="Proteomes" id="UP001621418"/>
    </source>
</evidence>
<dbReference type="Proteomes" id="UP001621418">
    <property type="component" value="Chromosome"/>
</dbReference>
<keyword evidence="5 7" id="KW-0503">Monooxygenase</keyword>
<dbReference type="InterPro" id="IPR050493">
    <property type="entry name" value="FAD-dep_Monooxygenase_BioMet"/>
</dbReference>
<dbReference type="Pfam" id="PF01494">
    <property type="entry name" value="FAD_binding_3"/>
    <property type="match status" value="1"/>
</dbReference>
<dbReference type="SUPFAM" id="SSF51905">
    <property type="entry name" value="FAD/NAD(P)-binding domain"/>
    <property type="match status" value="1"/>
</dbReference>
<evidence type="ECO:0000256" key="3">
    <source>
        <dbReference type="ARBA" id="ARBA00022827"/>
    </source>
</evidence>
<gene>
    <name evidence="7" type="ORF">OG308_20035</name>
</gene>
<dbReference type="EMBL" id="CP109527">
    <property type="protein sequence ID" value="WTY33624.1"/>
    <property type="molecule type" value="Genomic_DNA"/>
</dbReference>